<name>A0A7X6L284_9NOCA</name>
<sequence length="180" mass="19226">MIPILGAIVAVAGCSTSDDDDQPTGQSTPSSAPSLASDVPSGYRPCEDVPKTVLDSEKLLDKTPDNSEATGGVKWRGCMWVQTDGYAATIQTTNINLDMVRKKNFADAREFLITGRPSISTRQVAERFREACTINVEMKGGSLEINLSNPASNRSTGSLDTCELARTLAEKVVPTMPTNA</sequence>
<organism evidence="2 3">
    <name type="scientific">Nocardia gamkensis</name>
    <dbReference type="NCBI Taxonomy" id="352869"/>
    <lineage>
        <taxon>Bacteria</taxon>
        <taxon>Bacillati</taxon>
        <taxon>Actinomycetota</taxon>
        <taxon>Actinomycetes</taxon>
        <taxon>Mycobacteriales</taxon>
        <taxon>Nocardiaceae</taxon>
        <taxon>Nocardia</taxon>
    </lineage>
</organism>
<evidence type="ECO:0000313" key="3">
    <source>
        <dbReference type="Proteomes" id="UP000540698"/>
    </source>
</evidence>
<keyword evidence="3" id="KW-1185">Reference proteome</keyword>
<reference evidence="2 3" key="1">
    <citation type="submission" date="2020-04" db="EMBL/GenBank/DDBJ databases">
        <title>MicrobeNet Type strains.</title>
        <authorList>
            <person name="Nicholson A.C."/>
        </authorList>
    </citation>
    <scope>NUCLEOTIDE SEQUENCE [LARGE SCALE GENOMIC DNA]</scope>
    <source>
        <strain evidence="2 3">DSM 44956</strain>
    </source>
</reference>
<evidence type="ECO:0000256" key="1">
    <source>
        <dbReference type="SAM" id="MobiDB-lite"/>
    </source>
</evidence>
<feature type="compositionally biased region" description="Polar residues" evidence="1">
    <location>
        <begin position="23"/>
        <end position="34"/>
    </location>
</feature>
<dbReference type="RefSeq" id="WP_062975381.1">
    <property type="nucleotide sequence ID" value="NZ_JAAXOS010000004.1"/>
</dbReference>
<proteinExistence type="predicted"/>
<dbReference type="AlphaFoldDB" id="A0A7X6L284"/>
<dbReference type="InterPro" id="IPR024520">
    <property type="entry name" value="DUF3558"/>
</dbReference>
<dbReference type="Pfam" id="PF12079">
    <property type="entry name" value="DUF3558"/>
    <property type="match status" value="1"/>
</dbReference>
<comment type="caution">
    <text evidence="2">The sequence shown here is derived from an EMBL/GenBank/DDBJ whole genome shotgun (WGS) entry which is preliminary data.</text>
</comment>
<accession>A0A7X6L284</accession>
<protein>
    <submittedName>
        <fullName evidence="2">DUF3558 domain-containing protein</fullName>
    </submittedName>
</protein>
<feature type="region of interest" description="Disordered" evidence="1">
    <location>
        <begin position="15"/>
        <end position="48"/>
    </location>
</feature>
<dbReference type="Proteomes" id="UP000540698">
    <property type="component" value="Unassembled WGS sequence"/>
</dbReference>
<dbReference type="EMBL" id="JAAXOS010000004">
    <property type="protein sequence ID" value="NKY26476.1"/>
    <property type="molecule type" value="Genomic_DNA"/>
</dbReference>
<gene>
    <name evidence="2" type="ORF">HGB38_09620</name>
</gene>
<evidence type="ECO:0000313" key="2">
    <source>
        <dbReference type="EMBL" id="NKY26476.1"/>
    </source>
</evidence>